<keyword evidence="19" id="KW-1185">Reference proteome</keyword>
<accession>A0A9Q0YP91</accession>
<dbReference type="InterPro" id="IPR008598">
    <property type="entry name" value="Di19_Zn-bd"/>
</dbReference>
<evidence type="ECO:0000256" key="15">
    <source>
        <dbReference type="SAM" id="MobiDB-lite"/>
    </source>
</evidence>
<dbReference type="Gene3D" id="3.30.60.90">
    <property type="match status" value="1"/>
</dbReference>
<evidence type="ECO:0000259" key="16">
    <source>
        <dbReference type="PROSITE" id="PS50135"/>
    </source>
</evidence>
<feature type="region of interest" description="Disordered" evidence="15">
    <location>
        <begin position="265"/>
        <end position="288"/>
    </location>
</feature>
<dbReference type="CDD" id="cd02338">
    <property type="entry name" value="ZZ_PCMF_like"/>
    <property type="match status" value="1"/>
</dbReference>
<dbReference type="GO" id="GO:0005770">
    <property type="term" value="C:late endosome"/>
    <property type="evidence" value="ECO:0007669"/>
    <property type="project" value="UniProtKB-SubCell"/>
</dbReference>
<feature type="region of interest" description="Disordered" evidence="15">
    <location>
        <begin position="141"/>
        <end position="192"/>
    </location>
</feature>
<dbReference type="SMART" id="SM00291">
    <property type="entry name" value="ZnF_ZZ"/>
    <property type="match status" value="1"/>
</dbReference>
<dbReference type="InterPro" id="IPR050774">
    <property type="entry name" value="KCMF1/Dystrophin"/>
</dbReference>
<dbReference type="SUPFAM" id="SSF57850">
    <property type="entry name" value="RING/U-box"/>
    <property type="match status" value="1"/>
</dbReference>
<dbReference type="InterPro" id="IPR013087">
    <property type="entry name" value="Znf_C2H2_type"/>
</dbReference>
<dbReference type="InterPro" id="IPR000433">
    <property type="entry name" value="Znf_ZZ"/>
</dbReference>
<dbReference type="PANTHER" id="PTHR12268">
    <property type="entry name" value="E3 UBIQUITIN-PROTEIN LIGASE KCMF1"/>
    <property type="match status" value="1"/>
</dbReference>
<feature type="compositionally biased region" description="Low complexity" evidence="15">
    <location>
        <begin position="180"/>
        <end position="189"/>
    </location>
</feature>
<dbReference type="PANTHER" id="PTHR12268:SF13">
    <property type="entry name" value="E3 UBIQUITIN-PROTEIN LIGASE KCMF1"/>
    <property type="match status" value="1"/>
</dbReference>
<comment type="caution">
    <text evidence="18">The sequence shown here is derived from an EMBL/GenBank/DDBJ whole genome shotgun (WGS) entry which is preliminary data.</text>
</comment>
<dbReference type="EC" id="2.3.2.27" evidence="5"/>
<evidence type="ECO:0000256" key="8">
    <source>
        <dbReference type="ARBA" id="ARBA00022723"/>
    </source>
</evidence>
<evidence type="ECO:0000313" key="18">
    <source>
        <dbReference type="EMBL" id="KAJ8026003.1"/>
    </source>
</evidence>
<dbReference type="EMBL" id="JAIZAY010000017">
    <property type="protein sequence ID" value="KAJ8026003.1"/>
    <property type="molecule type" value="Genomic_DNA"/>
</dbReference>
<dbReference type="GO" id="GO:0061630">
    <property type="term" value="F:ubiquitin protein ligase activity"/>
    <property type="evidence" value="ECO:0007669"/>
    <property type="project" value="UniProtKB-EC"/>
</dbReference>
<evidence type="ECO:0000256" key="2">
    <source>
        <dbReference type="ARBA" id="ARBA00004371"/>
    </source>
</evidence>
<feature type="region of interest" description="Disordered" evidence="15">
    <location>
        <begin position="348"/>
        <end position="382"/>
    </location>
</feature>
<dbReference type="GO" id="GO:0099536">
    <property type="term" value="P:synaptic signaling"/>
    <property type="evidence" value="ECO:0007669"/>
    <property type="project" value="TreeGrafter"/>
</dbReference>
<dbReference type="PROSITE" id="PS50135">
    <property type="entry name" value="ZF_ZZ_2"/>
    <property type="match status" value="1"/>
</dbReference>
<keyword evidence="12" id="KW-0862">Zinc</keyword>
<evidence type="ECO:0000256" key="3">
    <source>
        <dbReference type="ARBA" id="ARBA00004603"/>
    </source>
</evidence>
<evidence type="ECO:0000256" key="6">
    <source>
        <dbReference type="ARBA" id="ARBA00014999"/>
    </source>
</evidence>
<evidence type="ECO:0000256" key="11">
    <source>
        <dbReference type="ARBA" id="ARBA00022786"/>
    </source>
</evidence>
<evidence type="ECO:0000259" key="17">
    <source>
        <dbReference type="PROSITE" id="PS50157"/>
    </source>
</evidence>
<dbReference type="AlphaFoldDB" id="A0A9Q0YP91"/>
<gene>
    <name evidence="18" type="ORF">HOLleu_33724</name>
</gene>
<dbReference type="PROSITE" id="PS50157">
    <property type="entry name" value="ZINC_FINGER_C2H2_2"/>
    <property type="match status" value="1"/>
</dbReference>
<keyword evidence="7" id="KW-0808">Transferase</keyword>
<protein>
    <recommendedName>
        <fullName evidence="6">E3 ubiquitin-protein ligase KCMF1</fullName>
        <ecNumber evidence="5">2.3.2.27</ecNumber>
    </recommendedName>
</protein>
<keyword evidence="9" id="KW-0967">Endosome</keyword>
<feature type="domain" description="ZZ-type" evidence="16">
    <location>
        <begin position="4"/>
        <end position="60"/>
    </location>
</feature>
<evidence type="ECO:0000256" key="13">
    <source>
        <dbReference type="ARBA" id="ARBA00023228"/>
    </source>
</evidence>
<comment type="similarity">
    <text evidence="4">Belongs to the KCMF1 family.</text>
</comment>
<evidence type="ECO:0000256" key="5">
    <source>
        <dbReference type="ARBA" id="ARBA00012483"/>
    </source>
</evidence>
<keyword evidence="10 14" id="KW-0863">Zinc-finger</keyword>
<keyword evidence="8" id="KW-0479">Metal-binding</keyword>
<proteinExistence type="inferred from homology"/>
<comment type="catalytic activity">
    <reaction evidence="1">
        <text>S-ubiquitinyl-[E2 ubiquitin-conjugating enzyme]-L-cysteine + [acceptor protein]-L-lysine = [E2 ubiquitin-conjugating enzyme]-L-cysteine + N(6)-ubiquitinyl-[acceptor protein]-L-lysine.</text>
        <dbReference type="EC" id="2.3.2.27"/>
    </reaction>
</comment>
<dbReference type="InterPro" id="IPR043145">
    <property type="entry name" value="Znf_ZZ_sf"/>
</dbReference>
<keyword evidence="11" id="KW-0833">Ubl conjugation pathway</keyword>
<evidence type="ECO:0000256" key="1">
    <source>
        <dbReference type="ARBA" id="ARBA00000900"/>
    </source>
</evidence>
<evidence type="ECO:0000313" key="19">
    <source>
        <dbReference type="Proteomes" id="UP001152320"/>
    </source>
</evidence>
<evidence type="ECO:0000256" key="4">
    <source>
        <dbReference type="ARBA" id="ARBA00010938"/>
    </source>
</evidence>
<feature type="compositionally biased region" description="Polar residues" evidence="15">
    <location>
        <begin position="276"/>
        <end position="288"/>
    </location>
</feature>
<evidence type="ECO:0000256" key="12">
    <source>
        <dbReference type="ARBA" id="ARBA00022833"/>
    </source>
</evidence>
<organism evidence="18 19">
    <name type="scientific">Holothuria leucospilota</name>
    <name type="common">Black long sea cucumber</name>
    <name type="synonym">Mertensiothuria leucospilota</name>
    <dbReference type="NCBI Taxonomy" id="206669"/>
    <lineage>
        <taxon>Eukaryota</taxon>
        <taxon>Metazoa</taxon>
        <taxon>Echinodermata</taxon>
        <taxon>Eleutherozoa</taxon>
        <taxon>Echinozoa</taxon>
        <taxon>Holothuroidea</taxon>
        <taxon>Aspidochirotacea</taxon>
        <taxon>Aspidochirotida</taxon>
        <taxon>Holothuriidae</taxon>
        <taxon>Holothuria</taxon>
    </lineage>
</organism>
<dbReference type="GO" id="GO:0008270">
    <property type="term" value="F:zinc ion binding"/>
    <property type="evidence" value="ECO:0007669"/>
    <property type="project" value="UniProtKB-KW"/>
</dbReference>
<dbReference type="GO" id="GO:0045202">
    <property type="term" value="C:synapse"/>
    <property type="evidence" value="ECO:0007669"/>
    <property type="project" value="GOC"/>
</dbReference>
<sequence>MSRHEGVSCDSCLKGNFRGRRYKCLICYDYDLCAQCYEHGATTTRHTSEHPMQCILTRNDFDLYYGGESISLDQAQSFTCPYCGKMGFTEALLQDHVKAEHTESPLEVVCPICAASPGGDPNHVTDDFIAHLTLEHRMPRDTEETGNARHLRRMFHPGRGLGSRSRRNMHFGQGGGLSSGGPMSSSPNSRDAMDPIAELLSQLSGARRAAGSGSGNSATASQLHQLQLMQLQLERQQQQAQQAQSSQFLSLISIQGTARSQVERLTVPAPRRQGNLAASSNPGQGSSLSYSAVVETSLSASNTNQKESQFLLARIHEPTFSEMELQSAEVENANRSFFVQDLILSTLNESDTESETPSIEGADMPWIEGAEGTGEDTEERPVEMSETVLKLGSLNLKDREEFA</sequence>
<dbReference type="GO" id="GO:0005886">
    <property type="term" value="C:plasma membrane"/>
    <property type="evidence" value="ECO:0007669"/>
    <property type="project" value="TreeGrafter"/>
</dbReference>
<dbReference type="Proteomes" id="UP001152320">
    <property type="component" value="Chromosome 17"/>
</dbReference>
<feature type="domain" description="C2H2-type" evidence="17">
    <location>
        <begin position="78"/>
        <end position="106"/>
    </location>
</feature>
<dbReference type="Pfam" id="PF05605">
    <property type="entry name" value="zf-Di19"/>
    <property type="match status" value="1"/>
</dbReference>
<name>A0A9Q0YP91_HOLLE</name>
<dbReference type="PROSITE" id="PS01357">
    <property type="entry name" value="ZF_ZZ_1"/>
    <property type="match status" value="1"/>
</dbReference>
<keyword evidence="13" id="KW-0458">Lysosome</keyword>
<dbReference type="GO" id="GO:0005764">
    <property type="term" value="C:lysosome"/>
    <property type="evidence" value="ECO:0007669"/>
    <property type="project" value="UniProtKB-SubCell"/>
</dbReference>
<dbReference type="OrthoDB" id="7873042at2759"/>
<reference evidence="18" key="1">
    <citation type="submission" date="2021-10" db="EMBL/GenBank/DDBJ databases">
        <title>Tropical sea cucumber genome reveals ecological adaptation and Cuvierian tubules defense mechanism.</title>
        <authorList>
            <person name="Chen T."/>
        </authorList>
    </citation>
    <scope>NUCLEOTIDE SEQUENCE</scope>
    <source>
        <strain evidence="18">Nanhai2018</strain>
        <tissue evidence="18">Muscle</tissue>
    </source>
</reference>
<evidence type="ECO:0000256" key="10">
    <source>
        <dbReference type="ARBA" id="ARBA00022771"/>
    </source>
</evidence>
<evidence type="ECO:0000256" key="14">
    <source>
        <dbReference type="PROSITE-ProRule" id="PRU00228"/>
    </source>
</evidence>
<dbReference type="Pfam" id="PF00569">
    <property type="entry name" value="ZZ"/>
    <property type="match status" value="1"/>
</dbReference>
<evidence type="ECO:0000256" key="7">
    <source>
        <dbReference type="ARBA" id="ARBA00022679"/>
    </source>
</evidence>
<evidence type="ECO:0000256" key="9">
    <source>
        <dbReference type="ARBA" id="ARBA00022753"/>
    </source>
</evidence>
<comment type="subcellular location">
    <subcellularLocation>
        <location evidence="3">Late endosome</location>
    </subcellularLocation>
    <subcellularLocation>
        <location evidence="2">Lysosome</location>
    </subcellularLocation>
</comment>